<evidence type="ECO:0008006" key="5">
    <source>
        <dbReference type="Google" id="ProtNLM"/>
    </source>
</evidence>
<feature type="chain" id="PRO_5045757701" description="PRC-barrel domain-containing protein" evidence="2">
    <location>
        <begin position="23"/>
        <end position="235"/>
    </location>
</feature>
<reference evidence="3 4" key="1">
    <citation type="submission" date="2021-05" db="EMBL/GenBank/DDBJ databases">
        <title>Culturable bacteria isolated from Daya Bay.</title>
        <authorList>
            <person name="Zheng W."/>
            <person name="Yu S."/>
            <person name="Huang Y."/>
        </authorList>
    </citation>
    <scope>NUCLEOTIDE SEQUENCE [LARGE SCALE GENOMIC DNA]</scope>
    <source>
        <strain evidence="3 4">DP4N28-5</strain>
    </source>
</reference>
<name>A0ABS6T3S9_9RHOB</name>
<organism evidence="3 4">
    <name type="scientific">Maritimibacter dapengensis</name>
    <dbReference type="NCBI Taxonomy" id="2836868"/>
    <lineage>
        <taxon>Bacteria</taxon>
        <taxon>Pseudomonadati</taxon>
        <taxon>Pseudomonadota</taxon>
        <taxon>Alphaproteobacteria</taxon>
        <taxon>Rhodobacterales</taxon>
        <taxon>Roseobacteraceae</taxon>
        <taxon>Maritimibacter</taxon>
    </lineage>
</organism>
<dbReference type="PANTHER" id="PTHR36505:SF1">
    <property type="entry name" value="BLR1072 PROTEIN"/>
    <property type="match status" value="1"/>
</dbReference>
<proteinExistence type="predicted"/>
<keyword evidence="2" id="KW-0732">Signal</keyword>
<feature type="compositionally biased region" description="Low complexity" evidence="1">
    <location>
        <begin position="33"/>
        <end position="51"/>
    </location>
</feature>
<evidence type="ECO:0000313" key="4">
    <source>
        <dbReference type="Proteomes" id="UP000756530"/>
    </source>
</evidence>
<feature type="signal peptide" evidence="2">
    <location>
        <begin position="1"/>
        <end position="22"/>
    </location>
</feature>
<feature type="region of interest" description="Disordered" evidence="1">
    <location>
        <begin position="29"/>
        <end position="51"/>
    </location>
</feature>
<evidence type="ECO:0000256" key="1">
    <source>
        <dbReference type="SAM" id="MobiDB-lite"/>
    </source>
</evidence>
<evidence type="ECO:0000313" key="3">
    <source>
        <dbReference type="EMBL" id="MBV7379911.1"/>
    </source>
</evidence>
<dbReference type="RefSeq" id="WP_218393109.1">
    <property type="nucleotide sequence ID" value="NZ_JAHUZE010000003.1"/>
</dbReference>
<gene>
    <name evidence="3" type="ORF">KJP28_13345</name>
</gene>
<feature type="compositionally biased region" description="Acidic residues" evidence="1">
    <location>
        <begin position="182"/>
        <end position="235"/>
    </location>
</feature>
<dbReference type="EMBL" id="JAHUZE010000003">
    <property type="protein sequence ID" value="MBV7379911.1"/>
    <property type="molecule type" value="Genomic_DNA"/>
</dbReference>
<dbReference type="Proteomes" id="UP000756530">
    <property type="component" value="Unassembled WGS sequence"/>
</dbReference>
<sequence>MELKKFMMSAGIAALIAGGAIAQDTNAETGTVEAPETGEMTGEATGTETEMAPAPSFTSLEEMTVGDVVGFVAYDPEGNRIGEIDYVIDTGSEPEAVIGIGGFLGLGEYTVALPLSDFELTDDGMGFELATDKETLKETPEFDESNVEGLPDETPISDLLVAEAPEEGMDASGSDATASDDAAPEEGAMTEEEGTMEEGAMEEEAAEDDTMEEPAAEGDTMEEPAEEETEETTTQ</sequence>
<evidence type="ECO:0000256" key="2">
    <source>
        <dbReference type="SAM" id="SignalP"/>
    </source>
</evidence>
<comment type="caution">
    <text evidence="3">The sequence shown here is derived from an EMBL/GenBank/DDBJ whole genome shotgun (WGS) entry which is preliminary data.</text>
</comment>
<protein>
    <recommendedName>
        <fullName evidence="5">PRC-barrel domain-containing protein</fullName>
    </recommendedName>
</protein>
<dbReference type="PANTHER" id="PTHR36505">
    <property type="entry name" value="BLR1072 PROTEIN"/>
    <property type="match status" value="1"/>
</dbReference>
<keyword evidence="4" id="KW-1185">Reference proteome</keyword>
<accession>A0ABS6T3S9</accession>
<feature type="compositionally biased region" description="Low complexity" evidence="1">
    <location>
        <begin position="170"/>
        <end position="181"/>
    </location>
</feature>
<feature type="region of interest" description="Disordered" evidence="1">
    <location>
        <begin position="133"/>
        <end position="235"/>
    </location>
</feature>